<accession>A0A449BHV5</accession>
<keyword evidence="2" id="KW-0456">Lyase</keyword>
<dbReference type="InterPro" id="IPR037523">
    <property type="entry name" value="VOC_core"/>
</dbReference>
<proteinExistence type="predicted"/>
<reference evidence="2 3" key="1">
    <citation type="submission" date="2019-01" db="EMBL/GenBank/DDBJ databases">
        <authorList>
            <consortium name="Pathogen Informatics"/>
        </authorList>
    </citation>
    <scope>NUCLEOTIDE SEQUENCE [LARGE SCALE GENOMIC DNA]</scope>
    <source>
        <strain evidence="2 3">NCTC10172</strain>
    </source>
</reference>
<dbReference type="EMBL" id="LR215050">
    <property type="protein sequence ID" value="VEU82034.1"/>
    <property type="molecule type" value="Genomic_DNA"/>
</dbReference>
<dbReference type="PROSITE" id="PS51819">
    <property type="entry name" value="VOC"/>
    <property type="match status" value="1"/>
</dbReference>
<gene>
    <name evidence="2" type="ORF">NCTC10172_00039</name>
</gene>
<name>A0A449BHV5_9MOLU</name>
<protein>
    <submittedName>
        <fullName evidence="2">Predicted lactoylglutathione lyase</fullName>
    </submittedName>
</protein>
<sequence>MKVSGYFTNLLTHDLDKTKSFYELLGFERVLQQSSEDSEAFLLTENTYLLFLTEKKFEKFHQRPVTSFQVGNQIISFLIKEMKEMHLMEERLKTNHIEFGVFDDDVVYFIHLKDPNGYLIEFVFEKWLWK</sequence>
<dbReference type="InterPro" id="IPR029068">
    <property type="entry name" value="Glyas_Bleomycin-R_OHBP_Dase"/>
</dbReference>
<dbReference type="AlphaFoldDB" id="A0A449BHV5"/>
<evidence type="ECO:0000259" key="1">
    <source>
        <dbReference type="PROSITE" id="PS51819"/>
    </source>
</evidence>
<dbReference type="Pfam" id="PF00903">
    <property type="entry name" value="Glyoxalase"/>
    <property type="match status" value="1"/>
</dbReference>
<dbReference type="KEGG" id="ahk:NCTC10172_00039"/>
<organism evidence="2 3">
    <name type="scientific">Acholeplasma hippikon</name>
    <dbReference type="NCBI Taxonomy" id="264636"/>
    <lineage>
        <taxon>Bacteria</taxon>
        <taxon>Bacillati</taxon>
        <taxon>Mycoplasmatota</taxon>
        <taxon>Mollicutes</taxon>
        <taxon>Acholeplasmatales</taxon>
        <taxon>Acholeplasmataceae</taxon>
        <taxon>Acholeplasma</taxon>
    </lineage>
</organism>
<evidence type="ECO:0000313" key="2">
    <source>
        <dbReference type="EMBL" id="VEU82034.1"/>
    </source>
</evidence>
<evidence type="ECO:0000313" key="3">
    <source>
        <dbReference type="Proteomes" id="UP000290909"/>
    </source>
</evidence>
<dbReference type="InterPro" id="IPR004360">
    <property type="entry name" value="Glyas_Fos-R_dOase_dom"/>
</dbReference>
<feature type="domain" description="VOC" evidence="1">
    <location>
        <begin position="3"/>
        <end position="125"/>
    </location>
</feature>
<dbReference type="Gene3D" id="3.10.180.10">
    <property type="entry name" value="2,3-Dihydroxybiphenyl 1,2-Dioxygenase, domain 1"/>
    <property type="match status" value="1"/>
</dbReference>
<dbReference type="Proteomes" id="UP000290909">
    <property type="component" value="Chromosome"/>
</dbReference>
<keyword evidence="3" id="KW-1185">Reference proteome</keyword>
<dbReference type="SUPFAM" id="SSF54593">
    <property type="entry name" value="Glyoxalase/Bleomycin resistance protein/Dihydroxybiphenyl dioxygenase"/>
    <property type="match status" value="1"/>
</dbReference>
<dbReference type="STRING" id="1408416.GCA_000702765_00620"/>
<dbReference type="GO" id="GO:0016829">
    <property type="term" value="F:lyase activity"/>
    <property type="evidence" value="ECO:0007669"/>
    <property type="project" value="UniProtKB-KW"/>
</dbReference>